<keyword evidence="2" id="KW-1185">Reference proteome</keyword>
<proteinExistence type="predicted"/>
<name>A0A6A5Y9X5_9PLEO</name>
<organism evidence="1 2">
    <name type="scientific">Aaosphaeria arxii CBS 175.79</name>
    <dbReference type="NCBI Taxonomy" id="1450172"/>
    <lineage>
        <taxon>Eukaryota</taxon>
        <taxon>Fungi</taxon>
        <taxon>Dikarya</taxon>
        <taxon>Ascomycota</taxon>
        <taxon>Pezizomycotina</taxon>
        <taxon>Dothideomycetes</taxon>
        <taxon>Pleosporomycetidae</taxon>
        <taxon>Pleosporales</taxon>
        <taxon>Pleosporales incertae sedis</taxon>
        <taxon>Aaosphaeria</taxon>
    </lineage>
</organism>
<accession>A0A6A5Y9X5</accession>
<dbReference type="AlphaFoldDB" id="A0A6A5Y9X5"/>
<evidence type="ECO:0000313" key="2">
    <source>
        <dbReference type="Proteomes" id="UP000799778"/>
    </source>
</evidence>
<sequence length="77" mass="8880">MCRKHQHKVRLYEELLQTYVGWLGPPQALFGTVTRRDRGIAQYGNTFLAFAGESIALWQMCSALTQAFFSLSFFLNF</sequence>
<protein>
    <submittedName>
        <fullName evidence="1">Uncharacterized protein</fullName>
    </submittedName>
</protein>
<gene>
    <name evidence="1" type="ORF">BU24DRAFT_417800</name>
</gene>
<reference evidence="1" key="1">
    <citation type="journal article" date="2020" name="Stud. Mycol.">
        <title>101 Dothideomycetes genomes: a test case for predicting lifestyles and emergence of pathogens.</title>
        <authorList>
            <person name="Haridas S."/>
            <person name="Albert R."/>
            <person name="Binder M."/>
            <person name="Bloem J."/>
            <person name="Labutti K."/>
            <person name="Salamov A."/>
            <person name="Andreopoulos B."/>
            <person name="Baker S."/>
            <person name="Barry K."/>
            <person name="Bills G."/>
            <person name="Bluhm B."/>
            <person name="Cannon C."/>
            <person name="Castanera R."/>
            <person name="Culley D."/>
            <person name="Daum C."/>
            <person name="Ezra D."/>
            <person name="Gonzalez J."/>
            <person name="Henrissat B."/>
            <person name="Kuo A."/>
            <person name="Liang C."/>
            <person name="Lipzen A."/>
            <person name="Lutzoni F."/>
            <person name="Magnuson J."/>
            <person name="Mondo S."/>
            <person name="Nolan M."/>
            <person name="Ohm R."/>
            <person name="Pangilinan J."/>
            <person name="Park H.-J."/>
            <person name="Ramirez L."/>
            <person name="Alfaro M."/>
            <person name="Sun H."/>
            <person name="Tritt A."/>
            <person name="Yoshinaga Y."/>
            <person name="Zwiers L.-H."/>
            <person name="Turgeon B."/>
            <person name="Goodwin S."/>
            <person name="Spatafora J."/>
            <person name="Crous P."/>
            <person name="Grigoriev I."/>
        </authorList>
    </citation>
    <scope>NUCLEOTIDE SEQUENCE</scope>
    <source>
        <strain evidence="1">CBS 175.79</strain>
    </source>
</reference>
<dbReference type="RefSeq" id="XP_033390478.1">
    <property type="nucleotide sequence ID" value="XM_033526810.1"/>
</dbReference>
<dbReference type="EMBL" id="ML978066">
    <property type="protein sequence ID" value="KAF2022139.1"/>
    <property type="molecule type" value="Genomic_DNA"/>
</dbReference>
<dbReference type="Proteomes" id="UP000799778">
    <property type="component" value="Unassembled WGS sequence"/>
</dbReference>
<dbReference type="GeneID" id="54284207"/>
<evidence type="ECO:0000313" key="1">
    <source>
        <dbReference type="EMBL" id="KAF2022139.1"/>
    </source>
</evidence>